<evidence type="ECO:0000313" key="12">
    <source>
        <dbReference type="Proteomes" id="UP000005953"/>
    </source>
</evidence>
<feature type="binding site" evidence="9">
    <location>
        <begin position="165"/>
        <end position="168"/>
    </location>
    <ligand>
        <name>GTP</name>
        <dbReference type="ChEBI" id="CHEBI:37565"/>
    </ligand>
</feature>
<dbReference type="GO" id="GO:0005524">
    <property type="term" value="F:ATP binding"/>
    <property type="evidence" value="ECO:0007669"/>
    <property type="project" value="UniProtKB-KW"/>
</dbReference>
<comment type="function">
    <text evidence="7 9">With CysD forms the ATP sulfurylase (ATPS) that catalyzes the adenylation of sulfate producing adenosine 5'-phosphosulfate (APS) and diphosphate, the first enzymatic step in sulfur assimilation pathway. APS synthesis involves the formation of a high-energy phosphoric-sulfuric acid anhydride bond driven by GTP hydrolysis by CysN coupled to ATP hydrolysis by CysD.</text>
</comment>
<comment type="caution">
    <text evidence="11">The sequence shown here is derived from an EMBL/GenBank/DDBJ whole genome shotgun (WGS) entry which is preliminary data.</text>
</comment>
<dbReference type="NCBIfam" id="NF003478">
    <property type="entry name" value="PRK05124.1"/>
    <property type="match status" value="1"/>
</dbReference>
<name>A4BC93_9GAMM</name>
<feature type="binding site" evidence="9">
    <location>
        <begin position="31"/>
        <end position="38"/>
    </location>
    <ligand>
        <name>GTP</name>
        <dbReference type="ChEBI" id="CHEBI:37565"/>
    </ligand>
</feature>
<comment type="subunit">
    <text evidence="8">Heterodimer composed of CysD, the smaller subunit, and CysNC.</text>
</comment>
<dbReference type="STRING" id="314283.MED297_13087"/>
<dbReference type="InterPro" id="IPR041757">
    <property type="entry name" value="CysN_GTP-bd"/>
</dbReference>
<accession>A4BC93</accession>
<dbReference type="GO" id="GO:0004781">
    <property type="term" value="F:sulfate adenylyltransferase (ATP) activity"/>
    <property type="evidence" value="ECO:0007669"/>
    <property type="project" value="UniProtKB-UniRule"/>
</dbReference>
<dbReference type="NCBIfam" id="NF004035">
    <property type="entry name" value="PRK05506.1"/>
    <property type="match status" value="1"/>
</dbReference>
<reference evidence="11 12" key="1">
    <citation type="submission" date="2006-02" db="EMBL/GenBank/DDBJ databases">
        <authorList>
            <person name="Pinhassi J."/>
            <person name="Pedros-Alio C."/>
            <person name="Ferriera S."/>
            <person name="Johnson J."/>
            <person name="Kravitz S."/>
            <person name="Halpern A."/>
            <person name="Remington K."/>
            <person name="Beeson K."/>
            <person name="Tran B."/>
            <person name="Rogers Y.-H."/>
            <person name="Friedman R."/>
            <person name="Venter J.C."/>
        </authorList>
    </citation>
    <scope>NUCLEOTIDE SEQUENCE [LARGE SCALE GENOMIC DNA]</scope>
    <source>
        <strain evidence="11 12">MED297</strain>
    </source>
</reference>
<dbReference type="InterPro" id="IPR009001">
    <property type="entry name" value="Transl_elong_EF1A/Init_IF2_C"/>
</dbReference>
<dbReference type="EC" id="2.7.7.4" evidence="9"/>
<comment type="similarity">
    <text evidence="9">Belongs to the TRAFAC class translation factor GTPase superfamily. Classic translation factor GTPase family. CysN/NodQ subfamily.</text>
</comment>
<dbReference type="NCBIfam" id="TIGR00231">
    <property type="entry name" value="small_GTP"/>
    <property type="match status" value="1"/>
</dbReference>
<dbReference type="HOGENOM" id="CLU_007265_5_2_6"/>
<evidence type="ECO:0000256" key="3">
    <source>
        <dbReference type="ARBA" id="ARBA00022695"/>
    </source>
</evidence>
<dbReference type="Pfam" id="PF00009">
    <property type="entry name" value="GTP_EFTU"/>
    <property type="match status" value="1"/>
</dbReference>
<dbReference type="UniPathway" id="UPA00140">
    <property type="reaction ID" value="UER00204"/>
</dbReference>
<dbReference type="InterPro" id="IPR054696">
    <property type="entry name" value="GTP-eEF1A_C"/>
</dbReference>
<evidence type="ECO:0000259" key="10">
    <source>
        <dbReference type="PROSITE" id="PS51722"/>
    </source>
</evidence>
<dbReference type="SUPFAM" id="SSF52540">
    <property type="entry name" value="P-loop containing nucleoside triphosphate hydrolases"/>
    <property type="match status" value="1"/>
</dbReference>
<dbReference type="CDD" id="cd03695">
    <property type="entry name" value="CysN_NodQ_II"/>
    <property type="match status" value="1"/>
</dbReference>
<evidence type="ECO:0000256" key="8">
    <source>
        <dbReference type="ARBA" id="ARBA00062688"/>
    </source>
</evidence>
<organism evidence="11 12">
    <name type="scientific">Reinekea blandensis MED297</name>
    <dbReference type="NCBI Taxonomy" id="314283"/>
    <lineage>
        <taxon>Bacteria</taxon>
        <taxon>Pseudomonadati</taxon>
        <taxon>Pseudomonadota</taxon>
        <taxon>Gammaproteobacteria</taxon>
        <taxon>Oceanospirillales</taxon>
        <taxon>Saccharospirillaceae</taxon>
        <taxon>Reinekea</taxon>
    </lineage>
</organism>
<dbReference type="InterPro" id="IPR009000">
    <property type="entry name" value="Transl_B-barrel_sf"/>
</dbReference>
<comment type="pathway">
    <text evidence="1 9">Sulfur metabolism; hydrogen sulfide biosynthesis; sulfite from sulfate: step 1/3.</text>
</comment>
<dbReference type="EMBL" id="AAOE01000005">
    <property type="protein sequence ID" value="EAR10159.1"/>
    <property type="molecule type" value="Genomic_DNA"/>
</dbReference>
<keyword evidence="5 9" id="KW-0067">ATP-binding</keyword>
<dbReference type="PROSITE" id="PS00301">
    <property type="entry name" value="G_TR_1"/>
    <property type="match status" value="1"/>
</dbReference>
<dbReference type="InterPro" id="IPR031157">
    <property type="entry name" value="G_TR_CS"/>
</dbReference>
<evidence type="ECO:0000256" key="2">
    <source>
        <dbReference type="ARBA" id="ARBA00022679"/>
    </source>
</evidence>
<dbReference type="FunFam" id="3.40.50.300:FF:000119">
    <property type="entry name" value="Sulfate adenylyltransferase subunit 1"/>
    <property type="match status" value="1"/>
</dbReference>
<keyword evidence="6 9" id="KW-0342">GTP-binding</keyword>
<dbReference type="GO" id="GO:0070814">
    <property type="term" value="P:hydrogen sulfide biosynthetic process"/>
    <property type="evidence" value="ECO:0007669"/>
    <property type="project" value="UniProtKB-UniRule"/>
</dbReference>
<dbReference type="Gene3D" id="3.40.50.300">
    <property type="entry name" value="P-loop containing nucleotide triphosphate hydrolases"/>
    <property type="match status" value="1"/>
</dbReference>
<dbReference type="InterPro" id="IPR004161">
    <property type="entry name" value="EFTu-like_2"/>
</dbReference>
<dbReference type="Gene3D" id="2.40.30.10">
    <property type="entry name" value="Translation factors"/>
    <property type="match status" value="2"/>
</dbReference>
<dbReference type="PANTHER" id="PTHR23115">
    <property type="entry name" value="TRANSLATION FACTOR"/>
    <property type="match status" value="1"/>
</dbReference>
<gene>
    <name evidence="9" type="primary">cysN</name>
    <name evidence="11" type="ORF">MED297_13087</name>
</gene>
<keyword evidence="2 9" id="KW-0808">Transferase</keyword>
<evidence type="ECO:0000256" key="1">
    <source>
        <dbReference type="ARBA" id="ARBA00005048"/>
    </source>
</evidence>
<dbReference type="OrthoDB" id="9804504at2"/>
<dbReference type="HAMAP" id="MF_00062">
    <property type="entry name" value="Sulf_adenylyltr_sub1"/>
    <property type="match status" value="1"/>
</dbReference>
<dbReference type="Proteomes" id="UP000005953">
    <property type="component" value="Unassembled WGS sequence"/>
</dbReference>
<dbReference type="PROSITE" id="PS51722">
    <property type="entry name" value="G_TR_2"/>
    <property type="match status" value="1"/>
</dbReference>
<dbReference type="InterPro" id="IPR005225">
    <property type="entry name" value="Small_GTP-bd"/>
</dbReference>
<feature type="binding site" evidence="9">
    <location>
        <begin position="110"/>
        <end position="114"/>
    </location>
    <ligand>
        <name>GTP</name>
        <dbReference type="ChEBI" id="CHEBI:37565"/>
    </ligand>
</feature>
<sequence length="540" mass="59583">MSHQSDLISTDIHAYLDEHQNKELLRFLTCGSVDDGKSTLIGRLLHDSKMIYEDQLAAIEKDSQKSGTTGEKIDLALLVDGLQAEREQGITIDVAYRYFSTSKRKFIIADTPGHEQYTRNMATGASTCDLAIILIDARHGVMTQTRRHSFIAHLLGLKHVIVAVNKMDLVDFDEARYEAIKADYLSFSEQLNIPDIRFVPMSALNGDNVVSASDNTPWYQGDSLMTLLESIEISRDEQSESFRLPVQYVNRPNLDFRGFAGTIASGTIRPGEAITVLPSGQSSTVERIVTFDGDLDEAHAGQALTLTLNDEIDISRGDMIVRQGQHPIIAQAFKTQLIWMHDSVMTPGRQYYFKIGHQLASGTVSSVERRIDVNTLETSEANELALNDIADVTIQLNKPVVVDAYNDIPHTGAFIVIDRLSNGTVGAGMIREATAAVERNMVTDQDRERRYHQTPVTLQIDSADAAETAVALEQKLFTLGHTAVVVRAEDALTVCPYVEAAGLIAIVAGGDALPFGIRLTQTDLDEILSRLKNERILLDL</sequence>
<dbReference type="PRINTS" id="PR00315">
    <property type="entry name" value="ELONGATNFCT"/>
</dbReference>
<dbReference type="NCBIfam" id="TIGR02034">
    <property type="entry name" value="CysN"/>
    <property type="match status" value="1"/>
</dbReference>
<dbReference type="CDD" id="cd04095">
    <property type="entry name" value="CysN_NoDQ_III"/>
    <property type="match status" value="1"/>
</dbReference>
<dbReference type="Pfam" id="PF03144">
    <property type="entry name" value="GTP_EFTU_D2"/>
    <property type="match status" value="1"/>
</dbReference>
<dbReference type="FunFam" id="2.40.30.10:FF:000027">
    <property type="entry name" value="Sulfate adenylyltransferase subunit 1"/>
    <property type="match status" value="1"/>
</dbReference>
<keyword evidence="12" id="KW-1185">Reference proteome</keyword>
<dbReference type="InterPro" id="IPR011779">
    <property type="entry name" value="SO4_adenylTrfase_lsu"/>
</dbReference>
<comment type="catalytic activity">
    <reaction evidence="9">
        <text>sulfate + ATP + H(+) = adenosine 5'-phosphosulfate + diphosphate</text>
        <dbReference type="Rhea" id="RHEA:18133"/>
        <dbReference type="ChEBI" id="CHEBI:15378"/>
        <dbReference type="ChEBI" id="CHEBI:16189"/>
        <dbReference type="ChEBI" id="CHEBI:30616"/>
        <dbReference type="ChEBI" id="CHEBI:33019"/>
        <dbReference type="ChEBI" id="CHEBI:58243"/>
        <dbReference type="EC" id="2.7.7.4"/>
    </reaction>
</comment>
<dbReference type="RefSeq" id="WP_008042475.1">
    <property type="nucleotide sequence ID" value="NZ_CH724149.1"/>
</dbReference>
<dbReference type="InterPro" id="IPR000795">
    <property type="entry name" value="T_Tr_GTP-bd_dom"/>
</dbReference>
<dbReference type="InterPro" id="IPR027417">
    <property type="entry name" value="P-loop_NTPase"/>
</dbReference>
<evidence type="ECO:0000256" key="4">
    <source>
        <dbReference type="ARBA" id="ARBA00022741"/>
    </source>
</evidence>
<evidence type="ECO:0000256" key="5">
    <source>
        <dbReference type="ARBA" id="ARBA00022840"/>
    </source>
</evidence>
<dbReference type="GO" id="GO:0005525">
    <property type="term" value="F:GTP binding"/>
    <property type="evidence" value="ECO:0007669"/>
    <property type="project" value="UniProtKB-UniRule"/>
</dbReference>
<dbReference type="CDD" id="cd04166">
    <property type="entry name" value="CysN_ATPS"/>
    <property type="match status" value="1"/>
</dbReference>
<dbReference type="Pfam" id="PF22594">
    <property type="entry name" value="GTP-eEF1A_C"/>
    <property type="match status" value="1"/>
</dbReference>
<dbReference type="GO" id="GO:0003924">
    <property type="term" value="F:GTPase activity"/>
    <property type="evidence" value="ECO:0007669"/>
    <property type="project" value="InterPro"/>
</dbReference>
<dbReference type="SUPFAM" id="SSF50447">
    <property type="entry name" value="Translation proteins"/>
    <property type="match status" value="1"/>
</dbReference>
<dbReference type="InterPro" id="IPR044139">
    <property type="entry name" value="CysN_NoDQ_III"/>
</dbReference>
<evidence type="ECO:0000256" key="7">
    <source>
        <dbReference type="ARBA" id="ARBA00055271"/>
    </source>
</evidence>
<dbReference type="GO" id="GO:0000103">
    <property type="term" value="P:sulfate assimilation"/>
    <property type="evidence" value="ECO:0007669"/>
    <property type="project" value="UniProtKB-UniRule"/>
</dbReference>
<keyword evidence="3 9" id="KW-0548">Nucleotidyltransferase</keyword>
<proteinExistence type="inferred from homology"/>
<protein>
    <recommendedName>
        <fullName evidence="9">Sulfate adenylyltransferase subunit 1</fullName>
        <ecNumber evidence="9">2.7.7.4</ecNumber>
    </recommendedName>
    <alternativeName>
        <fullName evidence="9">ATP-sulfurylase large subunit</fullName>
    </alternativeName>
    <alternativeName>
        <fullName evidence="9">Sulfate adenylate transferase</fullName>
        <shortName evidence="9">SAT</shortName>
    </alternativeName>
</protein>
<dbReference type="InterPro" id="IPR050100">
    <property type="entry name" value="TRAFAC_GTPase_members"/>
</dbReference>
<evidence type="ECO:0000256" key="9">
    <source>
        <dbReference type="HAMAP-Rule" id="MF_00062"/>
    </source>
</evidence>
<keyword evidence="4 9" id="KW-0547">Nucleotide-binding</keyword>
<evidence type="ECO:0000256" key="6">
    <source>
        <dbReference type="ARBA" id="ARBA00023134"/>
    </source>
</evidence>
<dbReference type="SUPFAM" id="SSF50465">
    <property type="entry name" value="EF-Tu/eEF-1alpha/eIF2-gamma C-terminal domain"/>
    <property type="match status" value="1"/>
</dbReference>
<dbReference type="InterPro" id="IPR044138">
    <property type="entry name" value="CysN_II"/>
</dbReference>
<feature type="domain" description="Tr-type G" evidence="10">
    <location>
        <begin position="22"/>
        <end position="239"/>
    </location>
</feature>
<evidence type="ECO:0000313" key="11">
    <source>
        <dbReference type="EMBL" id="EAR10159.1"/>
    </source>
</evidence>
<dbReference type="AlphaFoldDB" id="A4BC93"/>